<evidence type="ECO:0000313" key="7">
    <source>
        <dbReference type="Proteomes" id="UP000501003"/>
    </source>
</evidence>
<dbReference type="Proteomes" id="UP000501003">
    <property type="component" value="Chromosome"/>
</dbReference>
<dbReference type="PROSITE" id="PS50110">
    <property type="entry name" value="RESPONSE_REGULATORY"/>
    <property type="match status" value="1"/>
</dbReference>
<feature type="domain" description="Response regulatory" evidence="5">
    <location>
        <begin position="13"/>
        <end position="129"/>
    </location>
</feature>
<keyword evidence="3" id="KW-0804">Transcription</keyword>
<dbReference type="RefSeq" id="WP_173493403.1">
    <property type="nucleotide sequence ID" value="NZ_CP054056.1"/>
</dbReference>
<dbReference type="EMBL" id="CP054056">
    <property type="protein sequence ID" value="QKJ25106.1"/>
    <property type="molecule type" value="Genomic_DNA"/>
</dbReference>
<dbReference type="Gene3D" id="3.40.50.2300">
    <property type="match status" value="1"/>
</dbReference>
<dbReference type="PANTHER" id="PTHR43214:SF41">
    <property type="entry name" value="NITRATE_NITRITE RESPONSE REGULATOR PROTEIN NARP"/>
    <property type="match status" value="1"/>
</dbReference>
<dbReference type="InterPro" id="IPR001789">
    <property type="entry name" value="Sig_transdc_resp-reg_receiver"/>
</dbReference>
<dbReference type="Pfam" id="PF00196">
    <property type="entry name" value="GerE"/>
    <property type="match status" value="1"/>
</dbReference>
<dbReference type="Pfam" id="PF00072">
    <property type="entry name" value="Response_reg"/>
    <property type="match status" value="1"/>
</dbReference>
<dbReference type="AlphaFoldDB" id="A0A7D4PQF3"/>
<dbReference type="InterPro" id="IPR036388">
    <property type="entry name" value="WH-like_DNA-bd_sf"/>
</dbReference>
<keyword evidence="2" id="KW-0238">DNA-binding</keyword>
<evidence type="ECO:0000256" key="3">
    <source>
        <dbReference type="ARBA" id="ARBA00023163"/>
    </source>
</evidence>
<dbReference type="GO" id="GO:0003677">
    <property type="term" value="F:DNA binding"/>
    <property type="evidence" value="ECO:0007669"/>
    <property type="project" value="UniProtKB-KW"/>
</dbReference>
<evidence type="ECO:0000256" key="4">
    <source>
        <dbReference type="PROSITE-ProRule" id="PRU00169"/>
    </source>
</evidence>
<dbReference type="InterPro" id="IPR000792">
    <property type="entry name" value="Tscrpt_reg_LuxR_C"/>
</dbReference>
<evidence type="ECO:0000259" key="5">
    <source>
        <dbReference type="PROSITE" id="PS50110"/>
    </source>
</evidence>
<dbReference type="Gene3D" id="1.10.10.10">
    <property type="entry name" value="Winged helix-like DNA-binding domain superfamily/Winged helix DNA-binding domain"/>
    <property type="match status" value="1"/>
</dbReference>
<feature type="modified residue" description="4-aspartylphosphate" evidence="4">
    <location>
        <position position="63"/>
    </location>
</feature>
<gene>
    <name evidence="6" type="ORF">HRU87_02595</name>
</gene>
<dbReference type="InterPro" id="IPR011006">
    <property type="entry name" value="CheY-like_superfamily"/>
</dbReference>
<evidence type="ECO:0000256" key="1">
    <source>
        <dbReference type="ARBA" id="ARBA00023015"/>
    </source>
</evidence>
<reference evidence="6 7" key="1">
    <citation type="submission" date="2020-05" db="EMBL/GenBank/DDBJ databases">
        <title>Aquirufa sp. strain 15G-AUS-rot a new Aquirufa species.</title>
        <authorList>
            <person name="Pitt A."/>
            <person name="Hahn M.W."/>
        </authorList>
    </citation>
    <scope>NUCLEOTIDE SEQUENCE [LARGE SCALE GENOMIC DNA]</scope>
    <source>
        <strain evidence="6 7">15G-AUS-rot</strain>
    </source>
</reference>
<dbReference type="InterPro" id="IPR039420">
    <property type="entry name" value="WalR-like"/>
</dbReference>
<keyword evidence="4" id="KW-0597">Phosphoprotein</keyword>
<organism evidence="6 7">
    <name type="scientific">Aquiluna borgnonia</name>
    <dbReference type="NCBI Taxonomy" id="2499157"/>
    <lineage>
        <taxon>Bacteria</taxon>
        <taxon>Bacillati</taxon>
        <taxon>Actinomycetota</taxon>
        <taxon>Actinomycetes</taxon>
        <taxon>Micrococcales</taxon>
        <taxon>Microbacteriaceae</taxon>
        <taxon>Luna cluster</taxon>
        <taxon>Luna-1 subcluster</taxon>
        <taxon>Aquiluna</taxon>
    </lineage>
</organism>
<dbReference type="SUPFAM" id="SSF52172">
    <property type="entry name" value="CheY-like"/>
    <property type="match status" value="1"/>
</dbReference>
<dbReference type="SUPFAM" id="SSF46894">
    <property type="entry name" value="C-terminal effector domain of the bipartite response regulators"/>
    <property type="match status" value="1"/>
</dbReference>
<keyword evidence="1" id="KW-0805">Transcription regulation</keyword>
<sequence>MLILHETGFMFEEIVVVEDDDFTRVMVADSLGGHGFSVVGSFPAATQALGHCKKKTPWACVIDLHLGHGPTGLDLAGALRRLDSNVGIVILSSYEDPRILRANLPAAPAGTIYLHKRTISDSRSLADAVRKSRLSAESKAKAEVKAKGLNALGRLTDSQLETLRLLAEGLSNSEIARKRFVTEKSVELSISRLARTMGIARAPSTNLRVQIVKAYFESLAKEG</sequence>
<keyword evidence="7" id="KW-1185">Reference proteome</keyword>
<dbReference type="InterPro" id="IPR016032">
    <property type="entry name" value="Sig_transdc_resp-reg_C-effctor"/>
</dbReference>
<dbReference type="PANTHER" id="PTHR43214">
    <property type="entry name" value="TWO-COMPONENT RESPONSE REGULATOR"/>
    <property type="match status" value="1"/>
</dbReference>
<accession>A0A7D4PQF3</accession>
<dbReference type="SMART" id="SM00421">
    <property type="entry name" value="HTH_LUXR"/>
    <property type="match status" value="1"/>
</dbReference>
<dbReference type="GO" id="GO:0006355">
    <property type="term" value="P:regulation of DNA-templated transcription"/>
    <property type="evidence" value="ECO:0007669"/>
    <property type="project" value="InterPro"/>
</dbReference>
<dbReference type="GO" id="GO:0000160">
    <property type="term" value="P:phosphorelay signal transduction system"/>
    <property type="evidence" value="ECO:0007669"/>
    <property type="project" value="InterPro"/>
</dbReference>
<name>A0A7D4PQF3_9MICO</name>
<proteinExistence type="predicted"/>
<dbReference type="KEGG" id="aqg:HRU87_02595"/>
<evidence type="ECO:0000256" key="2">
    <source>
        <dbReference type="ARBA" id="ARBA00023125"/>
    </source>
</evidence>
<dbReference type="SMART" id="SM00448">
    <property type="entry name" value="REC"/>
    <property type="match status" value="1"/>
</dbReference>
<evidence type="ECO:0000313" key="6">
    <source>
        <dbReference type="EMBL" id="QKJ25106.1"/>
    </source>
</evidence>
<protein>
    <submittedName>
        <fullName evidence="6">Response regulator transcription factor</fullName>
    </submittedName>
</protein>